<evidence type="ECO:0000256" key="2">
    <source>
        <dbReference type="SAM" id="MobiDB-lite"/>
    </source>
</evidence>
<feature type="domain" description="RRM" evidence="3">
    <location>
        <begin position="3"/>
        <end position="81"/>
    </location>
</feature>
<accession>A0A0F8ZQ44</accession>
<evidence type="ECO:0000256" key="1">
    <source>
        <dbReference type="ARBA" id="ARBA00022884"/>
    </source>
</evidence>
<evidence type="ECO:0000259" key="3">
    <source>
        <dbReference type="PROSITE" id="PS50102"/>
    </source>
</evidence>
<dbReference type="InterPro" id="IPR000504">
    <property type="entry name" value="RRM_dom"/>
</dbReference>
<dbReference type="SUPFAM" id="SSF54928">
    <property type="entry name" value="RNA-binding domain, RBD"/>
    <property type="match status" value="1"/>
</dbReference>
<gene>
    <name evidence="4" type="ORF">LCGC14_3008560</name>
</gene>
<evidence type="ECO:0000313" key="4">
    <source>
        <dbReference type="EMBL" id="KKK62016.1"/>
    </source>
</evidence>
<organism evidence="4">
    <name type="scientific">marine sediment metagenome</name>
    <dbReference type="NCBI Taxonomy" id="412755"/>
    <lineage>
        <taxon>unclassified sequences</taxon>
        <taxon>metagenomes</taxon>
        <taxon>ecological metagenomes</taxon>
    </lineage>
</organism>
<dbReference type="SMART" id="SM00360">
    <property type="entry name" value="RRM"/>
    <property type="match status" value="1"/>
</dbReference>
<sequence length="112" mass="11940">MSIKLHVGGLSFDTADDGLRTFFEQAGTVESASVVTDRFSGRSRGFGFVEMSTSAEGRKAIEELNGKTLDGRTLTVDEARPQAREGGRGGPRLAGGANLGPGQAQRHQRRHP</sequence>
<dbReference type="Pfam" id="PF00076">
    <property type="entry name" value="RRM_1"/>
    <property type="match status" value="1"/>
</dbReference>
<dbReference type="GO" id="GO:0003723">
    <property type="term" value="F:RNA binding"/>
    <property type="evidence" value="ECO:0007669"/>
    <property type="project" value="UniProtKB-KW"/>
</dbReference>
<dbReference type="Gene3D" id="3.30.70.330">
    <property type="match status" value="1"/>
</dbReference>
<feature type="compositionally biased region" description="Gly residues" evidence="2">
    <location>
        <begin position="88"/>
        <end position="99"/>
    </location>
</feature>
<name>A0A0F8ZQ44_9ZZZZ</name>
<proteinExistence type="predicted"/>
<dbReference type="PANTHER" id="PTHR48027">
    <property type="entry name" value="HETEROGENEOUS NUCLEAR RIBONUCLEOPROTEIN 87F-RELATED"/>
    <property type="match status" value="1"/>
</dbReference>
<keyword evidence="1" id="KW-0694">RNA-binding</keyword>
<feature type="compositionally biased region" description="Basic and acidic residues" evidence="2">
    <location>
        <begin position="75"/>
        <end position="87"/>
    </location>
</feature>
<feature type="region of interest" description="Disordered" evidence="2">
    <location>
        <begin position="74"/>
        <end position="112"/>
    </location>
</feature>
<dbReference type="AlphaFoldDB" id="A0A0F8ZQ44"/>
<reference evidence="4" key="1">
    <citation type="journal article" date="2015" name="Nature">
        <title>Complex archaea that bridge the gap between prokaryotes and eukaryotes.</title>
        <authorList>
            <person name="Spang A."/>
            <person name="Saw J.H."/>
            <person name="Jorgensen S.L."/>
            <person name="Zaremba-Niedzwiedzka K."/>
            <person name="Martijn J."/>
            <person name="Lind A.E."/>
            <person name="van Eijk R."/>
            <person name="Schleper C."/>
            <person name="Guy L."/>
            <person name="Ettema T.J."/>
        </authorList>
    </citation>
    <scope>NUCLEOTIDE SEQUENCE</scope>
</reference>
<dbReference type="PROSITE" id="PS50102">
    <property type="entry name" value="RRM"/>
    <property type="match status" value="1"/>
</dbReference>
<dbReference type="InterPro" id="IPR052462">
    <property type="entry name" value="SLIRP/GR-RBP-like"/>
</dbReference>
<dbReference type="InterPro" id="IPR048289">
    <property type="entry name" value="RRM2_NsCP33-like"/>
</dbReference>
<comment type="caution">
    <text evidence="4">The sequence shown here is derived from an EMBL/GenBank/DDBJ whole genome shotgun (WGS) entry which is preliminary data.</text>
</comment>
<dbReference type="InterPro" id="IPR012677">
    <property type="entry name" value="Nucleotide-bd_a/b_plait_sf"/>
</dbReference>
<dbReference type="CDD" id="cd21608">
    <property type="entry name" value="RRM2_NsCP33_like"/>
    <property type="match status" value="1"/>
</dbReference>
<dbReference type="EMBL" id="LAZR01062202">
    <property type="protein sequence ID" value="KKK62016.1"/>
    <property type="molecule type" value="Genomic_DNA"/>
</dbReference>
<dbReference type="InterPro" id="IPR035979">
    <property type="entry name" value="RBD_domain_sf"/>
</dbReference>
<protein>
    <recommendedName>
        <fullName evidence="3">RRM domain-containing protein</fullName>
    </recommendedName>
</protein>